<sequence>MYTKKILSSFTNTLIKRSSSSSSLINSSSSISHLSLSTSTSVSKIVSQQHQQGQSLYQSNSIFQRVPSSFVVGHRYLSTQNNEYVAYNSDVLNVPKLEAEPIVVDNKQEGTIWIDSIDNIQFDMRIFILGSPLKTLIENIQHVAPKGIKLVAIDDRRAENGCYVNFEFDSNSTSIQEIMDKIKSNAVKYNLVLNCLEARGQIDNDDTTTGRSLVVTFDGKEIPLSELHSLLSTYGTINQMKTKSGLYLGGSKKGVVVTFDNKLSSLRAKKCLYDLTLPQSKTTLKFKSTISATTVLMAALFVSAIVYHISKIERVQELLQKGLESIGGSEAMVFGYLGENGKTVIEAVYPSGQKLIVAVEGGDLKNTQLQFQLTNTQSSTDRPQIKTTNYPKSKGWFSWNA</sequence>
<evidence type="ECO:0000313" key="2">
    <source>
        <dbReference type="Proteomes" id="UP000007797"/>
    </source>
</evidence>
<reference evidence="2" key="1">
    <citation type="journal article" date="2011" name="Genome Res.">
        <title>Phylogeny-wide analysis of social amoeba genomes highlights ancient origins for complex intercellular communication.</title>
        <authorList>
            <person name="Heidel A.J."/>
            <person name="Lawal H.M."/>
            <person name="Felder M."/>
            <person name="Schilde C."/>
            <person name="Helps N.R."/>
            <person name="Tunggal B."/>
            <person name="Rivero F."/>
            <person name="John U."/>
            <person name="Schleicher M."/>
            <person name="Eichinger L."/>
            <person name="Platzer M."/>
            <person name="Noegel A.A."/>
            <person name="Schaap P."/>
            <person name="Gloeckner G."/>
        </authorList>
    </citation>
    <scope>NUCLEOTIDE SEQUENCE [LARGE SCALE GENOMIC DNA]</scope>
    <source>
        <strain evidence="2">SH3</strain>
    </source>
</reference>
<gene>
    <name evidence="1" type="ORF">DFA_10240</name>
</gene>
<dbReference type="GeneID" id="14867443"/>
<dbReference type="RefSeq" id="XP_004354147.1">
    <property type="nucleotide sequence ID" value="XM_004354095.1"/>
</dbReference>
<keyword evidence="2" id="KW-1185">Reference proteome</keyword>
<dbReference type="EMBL" id="GL883026">
    <property type="protein sequence ID" value="EGG15405.1"/>
    <property type="molecule type" value="Genomic_DNA"/>
</dbReference>
<dbReference type="OrthoDB" id="10267654at2759"/>
<accession>F4Q9N6</accession>
<evidence type="ECO:0000313" key="1">
    <source>
        <dbReference type="EMBL" id="EGG15405.1"/>
    </source>
</evidence>
<dbReference type="KEGG" id="dfa:DFA_10240"/>
<dbReference type="AlphaFoldDB" id="F4Q9N6"/>
<protein>
    <recommendedName>
        <fullName evidence="3">RRM domain-containing protein</fullName>
    </recommendedName>
</protein>
<proteinExistence type="predicted"/>
<organism evidence="1 2">
    <name type="scientific">Cavenderia fasciculata</name>
    <name type="common">Slime mold</name>
    <name type="synonym">Dictyostelium fasciculatum</name>
    <dbReference type="NCBI Taxonomy" id="261658"/>
    <lineage>
        <taxon>Eukaryota</taxon>
        <taxon>Amoebozoa</taxon>
        <taxon>Evosea</taxon>
        <taxon>Eumycetozoa</taxon>
        <taxon>Dictyostelia</taxon>
        <taxon>Acytosteliales</taxon>
        <taxon>Cavenderiaceae</taxon>
        <taxon>Cavenderia</taxon>
    </lineage>
</organism>
<name>F4Q9N6_CACFS</name>
<evidence type="ECO:0008006" key="3">
    <source>
        <dbReference type="Google" id="ProtNLM"/>
    </source>
</evidence>
<dbReference type="Proteomes" id="UP000007797">
    <property type="component" value="Unassembled WGS sequence"/>
</dbReference>